<name>A0A841ZHS7_9LIST</name>
<feature type="chain" id="PRO_5039115043" description="DUF4352 domain-containing protein" evidence="1">
    <location>
        <begin position="20"/>
        <end position="153"/>
    </location>
</feature>
<organism evidence="2 3">
    <name type="scientific">Listeria aquatica</name>
    <dbReference type="NCBI Taxonomy" id="1494960"/>
    <lineage>
        <taxon>Bacteria</taxon>
        <taxon>Bacillati</taxon>
        <taxon>Bacillota</taxon>
        <taxon>Bacilli</taxon>
        <taxon>Bacillales</taxon>
        <taxon>Listeriaceae</taxon>
        <taxon>Listeria</taxon>
    </lineage>
</organism>
<evidence type="ECO:0000313" key="2">
    <source>
        <dbReference type="EMBL" id="MBC1520279.1"/>
    </source>
</evidence>
<sequence>MKKLFTLLMSICLVMSGCAITDHSGAKTKKSIENKLETKKEKSIEITPMKMKAQTSKKKGKKEIVVTYKVKNLSTEKLGVVADDFFFLKDEETQFFAKGSLKNMNEVLEPNEEKLGRGYYLVDENIQKLDLYYLPVTSSEKIVWKNIQLPKIK</sequence>
<dbReference type="Proteomes" id="UP000559885">
    <property type="component" value="Unassembled WGS sequence"/>
</dbReference>
<evidence type="ECO:0000256" key="1">
    <source>
        <dbReference type="SAM" id="SignalP"/>
    </source>
</evidence>
<reference evidence="2 3" key="1">
    <citation type="submission" date="2020-03" db="EMBL/GenBank/DDBJ databases">
        <title>Soil Listeria distribution.</title>
        <authorList>
            <person name="Liao J."/>
            <person name="Wiedmann M."/>
        </authorList>
    </citation>
    <scope>NUCLEOTIDE SEQUENCE [LARGE SCALE GENOMIC DNA]</scope>
    <source>
        <strain evidence="2 3">FSL L7-1507</strain>
    </source>
</reference>
<keyword evidence="1" id="KW-0732">Signal</keyword>
<dbReference type="AlphaFoldDB" id="A0A841ZHS7"/>
<evidence type="ECO:0000313" key="3">
    <source>
        <dbReference type="Proteomes" id="UP000559885"/>
    </source>
</evidence>
<proteinExistence type="predicted"/>
<accession>A0A841ZHS7</accession>
<dbReference type="PROSITE" id="PS51257">
    <property type="entry name" value="PROKAR_LIPOPROTEIN"/>
    <property type="match status" value="1"/>
</dbReference>
<evidence type="ECO:0008006" key="4">
    <source>
        <dbReference type="Google" id="ProtNLM"/>
    </source>
</evidence>
<comment type="caution">
    <text evidence="2">The sequence shown here is derived from an EMBL/GenBank/DDBJ whole genome shotgun (WGS) entry which is preliminary data.</text>
</comment>
<dbReference type="EMBL" id="JAARRM010000001">
    <property type="protein sequence ID" value="MBC1520279.1"/>
    <property type="molecule type" value="Genomic_DNA"/>
</dbReference>
<feature type="signal peptide" evidence="1">
    <location>
        <begin position="1"/>
        <end position="19"/>
    </location>
</feature>
<protein>
    <recommendedName>
        <fullName evidence="4">DUF4352 domain-containing protein</fullName>
    </recommendedName>
</protein>
<gene>
    <name evidence="2" type="ORF">HB912_01295</name>
</gene>
<dbReference type="RefSeq" id="WP_185371867.1">
    <property type="nucleotide sequence ID" value="NZ_JAARRM010000001.1"/>
</dbReference>